<name>A0AAV7MFC9_PLEWA</name>
<evidence type="ECO:0000313" key="1">
    <source>
        <dbReference type="EMBL" id="KAJ1101834.1"/>
    </source>
</evidence>
<accession>A0AAV7MFC9</accession>
<protein>
    <submittedName>
        <fullName evidence="1">Uncharacterized protein</fullName>
    </submittedName>
</protein>
<evidence type="ECO:0000313" key="2">
    <source>
        <dbReference type="Proteomes" id="UP001066276"/>
    </source>
</evidence>
<dbReference type="EMBL" id="JANPWB010000014">
    <property type="protein sequence ID" value="KAJ1101834.1"/>
    <property type="molecule type" value="Genomic_DNA"/>
</dbReference>
<sequence>MSDIDDASALLANLEEFDEVEPSTEVNVRDLASELVSLEGTAETDVTTSFDVKEFDGAAVVHFRRTFEDYAIDVFIPCIVQQLDSLKRVYIVWDRYVKGSIKKRKEEKESEEMLQDKIRFQNGGHFLCDADNKQEFFTSLAEKIKSSELPSGKELVTTYGNGIPVRDSDLSMPAFKHEEVDTTQVSHVHHALQQGKVSCLVRTVYTDVVILREKVHQLQDLCPKANIWVGISTERNFSYIHNIVIAQSLVKENSTALPVFHSFTVCHTVYSFLGKRKKSEWMA</sequence>
<dbReference type="AlphaFoldDB" id="A0AAV7MFC9"/>
<proteinExistence type="predicted"/>
<gene>
    <name evidence="1" type="ORF">NDU88_006898</name>
</gene>
<keyword evidence="2" id="KW-1185">Reference proteome</keyword>
<reference evidence="1" key="1">
    <citation type="journal article" date="2022" name="bioRxiv">
        <title>Sequencing and chromosome-scale assembly of the giantPleurodeles waltlgenome.</title>
        <authorList>
            <person name="Brown T."/>
            <person name="Elewa A."/>
            <person name="Iarovenko S."/>
            <person name="Subramanian E."/>
            <person name="Araus A.J."/>
            <person name="Petzold A."/>
            <person name="Susuki M."/>
            <person name="Suzuki K.-i.T."/>
            <person name="Hayashi T."/>
            <person name="Toyoda A."/>
            <person name="Oliveira C."/>
            <person name="Osipova E."/>
            <person name="Leigh N.D."/>
            <person name="Simon A."/>
            <person name="Yun M.H."/>
        </authorList>
    </citation>
    <scope>NUCLEOTIDE SEQUENCE</scope>
    <source>
        <strain evidence="1">20211129_DDA</strain>
        <tissue evidence="1">Liver</tissue>
    </source>
</reference>
<comment type="caution">
    <text evidence="1">The sequence shown here is derived from an EMBL/GenBank/DDBJ whole genome shotgun (WGS) entry which is preliminary data.</text>
</comment>
<dbReference type="Proteomes" id="UP001066276">
    <property type="component" value="Chromosome 10"/>
</dbReference>
<organism evidence="1 2">
    <name type="scientific">Pleurodeles waltl</name>
    <name type="common">Iberian ribbed newt</name>
    <dbReference type="NCBI Taxonomy" id="8319"/>
    <lineage>
        <taxon>Eukaryota</taxon>
        <taxon>Metazoa</taxon>
        <taxon>Chordata</taxon>
        <taxon>Craniata</taxon>
        <taxon>Vertebrata</taxon>
        <taxon>Euteleostomi</taxon>
        <taxon>Amphibia</taxon>
        <taxon>Batrachia</taxon>
        <taxon>Caudata</taxon>
        <taxon>Salamandroidea</taxon>
        <taxon>Salamandridae</taxon>
        <taxon>Pleurodelinae</taxon>
        <taxon>Pleurodeles</taxon>
    </lineage>
</organism>